<dbReference type="SUPFAM" id="SSF48726">
    <property type="entry name" value="Immunoglobulin"/>
    <property type="match status" value="1"/>
</dbReference>
<sequence>QKLLSSQWRDDGNVEICSLNYARIPDDAAQNGNFSLELPKVHPKQDKMNFSLFHPPRVGLAHLLLGFVRPEETAEGNETTFLCLSGGGYPEPVVTWLISDSLKPPEGSLYNVTSYLTVNISKDSSVTCIIENPSMNESLRVTRCESLLKGRALRLGMSISTRFPLSVHLKLVQFLFLEKEKNSKLAKKTTRKSAL</sequence>
<proteinExistence type="predicted"/>
<evidence type="ECO:0000259" key="2">
    <source>
        <dbReference type="PROSITE" id="PS50835"/>
    </source>
</evidence>
<keyword evidence="4" id="KW-1185">Reference proteome</keyword>
<dbReference type="CDD" id="cd00098">
    <property type="entry name" value="IgC1"/>
    <property type="match status" value="1"/>
</dbReference>
<dbReference type="InterPro" id="IPR007110">
    <property type="entry name" value="Ig-like_dom"/>
</dbReference>
<dbReference type="Bgee" id="ENSORLG00000029226">
    <property type="expression patterns" value="Expressed in animal zygote and 13 other cell types or tissues"/>
</dbReference>
<dbReference type="GeneTree" id="ENSGT00650000094740"/>
<reference evidence="3" key="3">
    <citation type="submission" date="2025-09" db="UniProtKB">
        <authorList>
            <consortium name="Ensembl"/>
        </authorList>
    </citation>
    <scope>IDENTIFICATION</scope>
    <source>
        <strain evidence="3">Hd-rR</strain>
    </source>
</reference>
<dbReference type="InParanoid" id="A0A3B3IA54"/>
<reference evidence="3 4" key="1">
    <citation type="journal article" date="2007" name="Nature">
        <title>The medaka draft genome and insights into vertebrate genome evolution.</title>
        <authorList>
            <person name="Kasahara M."/>
            <person name="Naruse K."/>
            <person name="Sasaki S."/>
            <person name="Nakatani Y."/>
            <person name="Qu W."/>
            <person name="Ahsan B."/>
            <person name="Yamada T."/>
            <person name="Nagayasu Y."/>
            <person name="Doi K."/>
            <person name="Kasai Y."/>
            <person name="Jindo T."/>
            <person name="Kobayashi D."/>
            <person name="Shimada A."/>
            <person name="Toyoda A."/>
            <person name="Kuroki Y."/>
            <person name="Fujiyama A."/>
            <person name="Sasaki T."/>
            <person name="Shimizu A."/>
            <person name="Asakawa S."/>
            <person name="Shimizu N."/>
            <person name="Hashimoto S."/>
            <person name="Yang J."/>
            <person name="Lee Y."/>
            <person name="Matsushima K."/>
            <person name="Sugano S."/>
            <person name="Sakaizumi M."/>
            <person name="Narita T."/>
            <person name="Ohishi K."/>
            <person name="Haga S."/>
            <person name="Ohta F."/>
            <person name="Nomoto H."/>
            <person name="Nogata K."/>
            <person name="Morishita T."/>
            <person name="Endo T."/>
            <person name="Shin-I T."/>
            <person name="Takeda H."/>
            <person name="Morishita S."/>
            <person name="Kohara Y."/>
        </authorList>
    </citation>
    <scope>NUCLEOTIDE SEQUENCE [LARGE SCALE GENOMIC DNA]</scope>
    <source>
        <strain evidence="3 4">Hd-rR</strain>
    </source>
</reference>
<dbReference type="InterPro" id="IPR013783">
    <property type="entry name" value="Ig-like_fold"/>
</dbReference>
<evidence type="ECO:0000313" key="3">
    <source>
        <dbReference type="Ensembl" id="ENSORLP00000040944.1"/>
    </source>
</evidence>
<accession>A0A3B3IA54</accession>
<dbReference type="Ensembl" id="ENSORLT00000039622.1">
    <property type="protein sequence ID" value="ENSORLP00000040944.1"/>
    <property type="gene ID" value="ENSORLG00000029226.1"/>
</dbReference>
<dbReference type="STRING" id="8090.ENSORLP00000040944"/>
<keyword evidence="1" id="KW-1015">Disulfide bond</keyword>
<dbReference type="InterPro" id="IPR013162">
    <property type="entry name" value="CD80_C2-set"/>
</dbReference>
<name>A0A3B3IA54_ORYLA</name>
<protein>
    <recommendedName>
        <fullName evidence="2">Ig-like domain-containing protein</fullName>
    </recommendedName>
</protein>
<organism evidence="3 4">
    <name type="scientific">Oryzias latipes</name>
    <name type="common">Japanese rice fish</name>
    <name type="synonym">Japanese killifish</name>
    <dbReference type="NCBI Taxonomy" id="8090"/>
    <lineage>
        <taxon>Eukaryota</taxon>
        <taxon>Metazoa</taxon>
        <taxon>Chordata</taxon>
        <taxon>Craniata</taxon>
        <taxon>Vertebrata</taxon>
        <taxon>Euteleostomi</taxon>
        <taxon>Actinopterygii</taxon>
        <taxon>Neopterygii</taxon>
        <taxon>Teleostei</taxon>
        <taxon>Neoteleostei</taxon>
        <taxon>Acanthomorphata</taxon>
        <taxon>Ovalentaria</taxon>
        <taxon>Atherinomorphae</taxon>
        <taxon>Beloniformes</taxon>
        <taxon>Adrianichthyidae</taxon>
        <taxon>Oryziinae</taxon>
        <taxon>Oryzias</taxon>
    </lineage>
</organism>
<evidence type="ECO:0000256" key="1">
    <source>
        <dbReference type="ARBA" id="ARBA00023157"/>
    </source>
</evidence>
<reference evidence="3" key="2">
    <citation type="submission" date="2025-08" db="UniProtKB">
        <authorList>
            <consortium name="Ensembl"/>
        </authorList>
    </citation>
    <scope>IDENTIFICATION</scope>
    <source>
        <strain evidence="3">Hd-rR</strain>
    </source>
</reference>
<dbReference type="Gene3D" id="2.60.40.10">
    <property type="entry name" value="Immunoglobulins"/>
    <property type="match status" value="1"/>
</dbReference>
<dbReference type="Proteomes" id="UP000001038">
    <property type="component" value="Chromosome 4"/>
</dbReference>
<dbReference type="InterPro" id="IPR036179">
    <property type="entry name" value="Ig-like_dom_sf"/>
</dbReference>
<feature type="domain" description="Ig-like" evidence="2">
    <location>
        <begin position="56"/>
        <end position="142"/>
    </location>
</feature>
<dbReference type="PROSITE" id="PS50835">
    <property type="entry name" value="IG_LIKE"/>
    <property type="match status" value="1"/>
</dbReference>
<evidence type="ECO:0000313" key="4">
    <source>
        <dbReference type="Proteomes" id="UP000001038"/>
    </source>
</evidence>
<dbReference type="AlphaFoldDB" id="A0A3B3IA54"/>
<dbReference type="Pfam" id="PF08205">
    <property type="entry name" value="C2-set_2"/>
    <property type="match status" value="1"/>
</dbReference>